<feature type="domain" description="Aminoglycoside phosphotransferase" evidence="1">
    <location>
        <begin position="65"/>
        <end position="258"/>
    </location>
</feature>
<sequence>MTLASHPNGHCCNMIDRSDITCSRFPDLQTVKDIIGRGRTLVSSYDATVVELDGIIVKFGRRIYKSEAIAMQLVRSATPVPLPYCFAYFSESTYNGQGRCGYLVMEKSPGIPLVDLLPRLVEPSCDIIASQLHTHISSLRALNRRGTWGMVGRDGVYHGGFFSYLHQPIDQEQIRNGNPCVASSTQHVLDYFAKALNTLCGPDPEVMSLISRIDSTRPSVFSHGDLVPENILVDERTYTITSIIDWERAGWYPYFWDDSIAIFRECAYQKSLVTCELWNRIRVAAIANPSDEDAAEAFSRVLFLLAINGYDEIPGIQWVADSFLTGSSAIAHNLPATSARPRFTTVSDEALFKQWQVVDEGVVGPQDVFLARIFHARNPPSLHWALAWPAYRKTPNNIEFEQVGWHLVEIQKKTEVPGAAFKPHSSTTVRGWALDLLEKDVSVETRIFLLGYSEGWNRSAGGSCITCICDVIKELVADGKLSEPAVTVMRAARATEIKDERKRPYHEASA</sequence>
<dbReference type="EMBL" id="JAPEVG010000144">
    <property type="protein sequence ID" value="KAJ8481158.1"/>
    <property type="molecule type" value="Genomic_DNA"/>
</dbReference>
<dbReference type="PANTHER" id="PTHR21310:SF15">
    <property type="entry name" value="AMINOGLYCOSIDE PHOSPHOTRANSFERASE DOMAIN-CONTAINING PROTEIN"/>
    <property type="match status" value="1"/>
</dbReference>
<evidence type="ECO:0000259" key="1">
    <source>
        <dbReference type="Pfam" id="PF01636"/>
    </source>
</evidence>
<dbReference type="Gene3D" id="3.90.1200.10">
    <property type="match status" value="1"/>
</dbReference>
<dbReference type="InterPro" id="IPR051678">
    <property type="entry name" value="AGP_Transferase"/>
</dbReference>
<reference evidence="2" key="1">
    <citation type="submission" date="2022-11" db="EMBL/GenBank/DDBJ databases">
        <title>Genome Sequence of Cubamyces cubensis.</title>
        <authorList>
            <person name="Buettner E."/>
        </authorList>
    </citation>
    <scope>NUCLEOTIDE SEQUENCE</scope>
    <source>
        <strain evidence="2">MPL-01</strain>
    </source>
</reference>
<dbReference type="InterPro" id="IPR011009">
    <property type="entry name" value="Kinase-like_dom_sf"/>
</dbReference>
<dbReference type="AlphaFoldDB" id="A0AAD7TSU6"/>
<keyword evidence="3" id="KW-1185">Reference proteome</keyword>
<evidence type="ECO:0000313" key="3">
    <source>
        <dbReference type="Proteomes" id="UP001215151"/>
    </source>
</evidence>
<protein>
    <recommendedName>
        <fullName evidence="1">Aminoglycoside phosphotransferase domain-containing protein</fullName>
    </recommendedName>
</protein>
<dbReference type="Pfam" id="PF01636">
    <property type="entry name" value="APH"/>
    <property type="match status" value="1"/>
</dbReference>
<accession>A0AAD7TSU6</accession>
<gene>
    <name evidence="2" type="ORF">ONZ51_g6199</name>
</gene>
<dbReference type="InterPro" id="IPR002575">
    <property type="entry name" value="Aminoglycoside_PTrfase"/>
</dbReference>
<evidence type="ECO:0000313" key="2">
    <source>
        <dbReference type="EMBL" id="KAJ8481158.1"/>
    </source>
</evidence>
<dbReference type="PANTHER" id="PTHR21310">
    <property type="entry name" value="AMINOGLYCOSIDE PHOSPHOTRANSFERASE-RELATED-RELATED"/>
    <property type="match status" value="1"/>
</dbReference>
<name>A0AAD7TSU6_9APHY</name>
<comment type="caution">
    <text evidence="2">The sequence shown here is derived from an EMBL/GenBank/DDBJ whole genome shotgun (WGS) entry which is preliminary data.</text>
</comment>
<dbReference type="SUPFAM" id="SSF56112">
    <property type="entry name" value="Protein kinase-like (PK-like)"/>
    <property type="match status" value="1"/>
</dbReference>
<proteinExistence type="predicted"/>
<dbReference type="Proteomes" id="UP001215151">
    <property type="component" value="Unassembled WGS sequence"/>
</dbReference>
<organism evidence="2 3">
    <name type="scientific">Trametes cubensis</name>
    <dbReference type="NCBI Taxonomy" id="1111947"/>
    <lineage>
        <taxon>Eukaryota</taxon>
        <taxon>Fungi</taxon>
        <taxon>Dikarya</taxon>
        <taxon>Basidiomycota</taxon>
        <taxon>Agaricomycotina</taxon>
        <taxon>Agaricomycetes</taxon>
        <taxon>Polyporales</taxon>
        <taxon>Polyporaceae</taxon>
        <taxon>Trametes</taxon>
    </lineage>
</organism>